<evidence type="ECO:0000313" key="3">
    <source>
        <dbReference type="Proteomes" id="UP001172082"/>
    </source>
</evidence>
<proteinExistence type="predicted"/>
<dbReference type="SUPFAM" id="SSF109854">
    <property type="entry name" value="DinB/YfiT-like putative metalloenzymes"/>
    <property type="match status" value="1"/>
</dbReference>
<protein>
    <submittedName>
        <fullName evidence="2">DinB family protein</fullName>
    </submittedName>
</protein>
<dbReference type="Pfam" id="PF12867">
    <property type="entry name" value="DinB_2"/>
    <property type="match status" value="1"/>
</dbReference>
<sequence length="209" mass="24406">MKVNKKIFLLQALLSFFILEIYAQNIGNEGISDKERANAISYLKDAERDLLDLLENLSIDQWNFRSAAESWSIAEVCQHLLLVEEQFFHKIESEIVKSEKELDQHSKYGDNEFMTFIRDRSSKVKTTHEFEPRKSFKRPGAFIKAFKKTRRKTIAYLVNTKDDLRNQLAAFSPNVGDIDGYQWFLFITAHNDRHNAQIAEIKKQLNFPG</sequence>
<accession>A0ABT8KNB1</accession>
<evidence type="ECO:0000313" key="2">
    <source>
        <dbReference type="EMBL" id="MDN5201928.1"/>
    </source>
</evidence>
<dbReference type="Gene3D" id="1.20.120.450">
    <property type="entry name" value="dinb family like domain"/>
    <property type="match status" value="1"/>
</dbReference>
<comment type="caution">
    <text evidence="2">The sequence shown here is derived from an EMBL/GenBank/DDBJ whole genome shotgun (WGS) entry which is preliminary data.</text>
</comment>
<reference evidence="2" key="1">
    <citation type="submission" date="2023-06" db="EMBL/GenBank/DDBJ databases">
        <title>Genomic of Parafulvivirga corallium.</title>
        <authorList>
            <person name="Wang G."/>
        </authorList>
    </citation>
    <scope>NUCLEOTIDE SEQUENCE</scope>
    <source>
        <strain evidence="2">BMA10</strain>
    </source>
</reference>
<gene>
    <name evidence="2" type="ORF">QQ008_11155</name>
</gene>
<dbReference type="InterPro" id="IPR024775">
    <property type="entry name" value="DinB-like"/>
</dbReference>
<dbReference type="InterPro" id="IPR034660">
    <property type="entry name" value="DinB/YfiT-like"/>
</dbReference>
<dbReference type="RefSeq" id="WP_346751952.1">
    <property type="nucleotide sequence ID" value="NZ_JAUJEA010000003.1"/>
</dbReference>
<feature type="domain" description="DinB-like" evidence="1">
    <location>
        <begin position="43"/>
        <end position="198"/>
    </location>
</feature>
<dbReference type="EMBL" id="JAUJEA010000003">
    <property type="protein sequence ID" value="MDN5201928.1"/>
    <property type="molecule type" value="Genomic_DNA"/>
</dbReference>
<name>A0ABT8KNB1_9BACT</name>
<keyword evidence="3" id="KW-1185">Reference proteome</keyword>
<evidence type="ECO:0000259" key="1">
    <source>
        <dbReference type="Pfam" id="PF12867"/>
    </source>
</evidence>
<organism evidence="2 3">
    <name type="scientific">Splendidivirga corallicola</name>
    <dbReference type="NCBI Taxonomy" id="3051826"/>
    <lineage>
        <taxon>Bacteria</taxon>
        <taxon>Pseudomonadati</taxon>
        <taxon>Bacteroidota</taxon>
        <taxon>Cytophagia</taxon>
        <taxon>Cytophagales</taxon>
        <taxon>Splendidivirgaceae</taxon>
        <taxon>Splendidivirga</taxon>
    </lineage>
</organism>
<dbReference type="Proteomes" id="UP001172082">
    <property type="component" value="Unassembled WGS sequence"/>
</dbReference>